<dbReference type="SMART" id="SM00387">
    <property type="entry name" value="HATPase_c"/>
    <property type="match status" value="1"/>
</dbReference>
<dbReference type="InterPro" id="IPR005467">
    <property type="entry name" value="His_kinase_dom"/>
</dbReference>
<keyword evidence="11" id="KW-1185">Reference proteome</keyword>
<comment type="caution">
    <text evidence="10">The sequence shown here is derived from an EMBL/GenBank/DDBJ whole genome shotgun (WGS) entry which is preliminary data.</text>
</comment>
<dbReference type="SUPFAM" id="SSF47384">
    <property type="entry name" value="Homodimeric domain of signal transducing histidine kinase"/>
    <property type="match status" value="1"/>
</dbReference>
<dbReference type="PANTHER" id="PTHR43047:SF9">
    <property type="entry name" value="HISTIDINE KINASE"/>
    <property type="match status" value="1"/>
</dbReference>
<dbReference type="CDD" id="cd00082">
    <property type="entry name" value="HisKA"/>
    <property type="match status" value="1"/>
</dbReference>
<feature type="modified residue" description="4-aspartylphosphate" evidence="6">
    <location>
        <position position="515"/>
    </location>
</feature>
<evidence type="ECO:0000256" key="4">
    <source>
        <dbReference type="ARBA" id="ARBA00022679"/>
    </source>
</evidence>
<dbReference type="InterPro" id="IPR001789">
    <property type="entry name" value="Sig_transdc_resp-reg_receiver"/>
</dbReference>
<evidence type="ECO:0000259" key="9">
    <source>
        <dbReference type="PROSITE" id="PS50110"/>
    </source>
</evidence>
<keyword evidence="3 6" id="KW-0597">Phosphoprotein</keyword>
<evidence type="ECO:0000256" key="2">
    <source>
        <dbReference type="ARBA" id="ARBA00012438"/>
    </source>
</evidence>
<dbReference type="InterPro" id="IPR036097">
    <property type="entry name" value="HisK_dim/P_sf"/>
</dbReference>
<reference evidence="10 11" key="1">
    <citation type="submission" date="2020-10" db="EMBL/GenBank/DDBJ databases">
        <title>Ramlibacter sp. HM2 16S ribosomal RNA gene Genome sequencing and assembly.</title>
        <authorList>
            <person name="Kang M."/>
        </authorList>
    </citation>
    <scope>NUCLEOTIDE SEQUENCE [LARGE SCALE GENOMIC DNA]</scope>
    <source>
        <strain evidence="10 11">HM2</strain>
    </source>
</reference>
<dbReference type="Gene3D" id="3.30.565.10">
    <property type="entry name" value="Histidine kinase-like ATPase, C-terminal domain"/>
    <property type="match status" value="1"/>
</dbReference>
<feature type="domain" description="Response regulatory" evidence="9">
    <location>
        <begin position="466"/>
        <end position="580"/>
    </location>
</feature>
<dbReference type="Gene3D" id="1.10.287.130">
    <property type="match status" value="1"/>
</dbReference>
<dbReference type="SUPFAM" id="SSF52172">
    <property type="entry name" value="CheY-like"/>
    <property type="match status" value="1"/>
</dbReference>
<gene>
    <name evidence="10" type="ORF">IM787_00860</name>
</gene>
<evidence type="ECO:0000256" key="7">
    <source>
        <dbReference type="SAM" id="Phobius"/>
    </source>
</evidence>
<keyword evidence="7" id="KW-0472">Membrane</keyword>
<dbReference type="Gene3D" id="3.40.50.2300">
    <property type="match status" value="1"/>
</dbReference>
<dbReference type="RefSeq" id="WP_193674740.1">
    <property type="nucleotide sequence ID" value="NZ_JADDIV010000001.1"/>
</dbReference>
<dbReference type="InterPro" id="IPR011006">
    <property type="entry name" value="CheY-like_superfamily"/>
</dbReference>
<dbReference type="PROSITE" id="PS50109">
    <property type="entry name" value="HIS_KIN"/>
    <property type="match status" value="1"/>
</dbReference>
<dbReference type="Pfam" id="PF00512">
    <property type="entry name" value="HisKA"/>
    <property type="match status" value="1"/>
</dbReference>
<dbReference type="InterPro" id="IPR004358">
    <property type="entry name" value="Sig_transdc_His_kin-like_C"/>
</dbReference>
<dbReference type="InterPro" id="IPR003661">
    <property type="entry name" value="HisK_dim/P_dom"/>
</dbReference>
<protein>
    <recommendedName>
        <fullName evidence="2">histidine kinase</fullName>
        <ecNumber evidence="2">2.7.13.3</ecNumber>
    </recommendedName>
</protein>
<sequence>MAAVRAAGPQAPREEVHQRLLELLAEQSRRVPVGVGVLMVVVAWMASRVMPPWIPAVWLLAALAILMVRREWLGKLPRQTELPTPVRVRTAIRLSLLNGTTHGLSLAAFPLLPDIERPFFTLLLLGLSTGAVGTTAGHRKIYLAYALPAAGTLPIWWAIHPNSPIGWYGLALALLIVLYLWVLYGLAHNAWHNFTDSVNMRFLDRERAAQLTEALAQANQANQAKTRFLAAASHDLRQPLHTIGLLVAALSLRPIEGRDREVVDLLSQVTVALSEQLDQLLDISKLDAGVVAPDKKMVDLAEMLRMHHAEMRAAIEEKGLRAVIDVQGSVRCWTDPALVLRVLRNLTENAIKFTPQGHVALRMRVEGGDACISVEDTGRGIPPAEQAMVFEEFYQVDNPERDRSKGLGLGLSIVKRLCGLLGVTLQLHSTEGQGTRVTMRLPLDTFGAAATVVPEPAHNWSFAGVTVLVIDDERSVRMGMRVLLEELGCRFVEACSVEEATREAIATKPDVILADMRLRNGETGITAISSVTSAVGATPALLISGDTAPDRLQEANRAGIKLLHKPVALPMLQAELARMLGDKVQP</sequence>
<dbReference type="InterPro" id="IPR036890">
    <property type="entry name" value="HATPase_C_sf"/>
</dbReference>
<dbReference type="SMART" id="SM00388">
    <property type="entry name" value="HisKA"/>
    <property type="match status" value="1"/>
</dbReference>
<dbReference type="Proteomes" id="UP000806285">
    <property type="component" value="Unassembled WGS sequence"/>
</dbReference>
<evidence type="ECO:0000313" key="10">
    <source>
        <dbReference type="EMBL" id="MBE7366104.1"/>
    </source>
</evidence>
<keyword evidence="5 10" id="KW-0418">Kinase</keyword>
<evidence type="ECO:0000256" key="1">
    <source>
        <dbReference type="ARBA" id="ARBA00000085"/>
    </source>
</evidence>
<dbReference type="InterPro" id="IPR003594">
    <property type="entry name" value="HATPase_dom"/>
</dbReference>
<keyword evidence="7" id="KW-1133">Transmembrane helix</keyword>
<accession>A0ABR9RXZ8</accession>
<dbReference type="SUPFAM" id="SSF55874">
    <property type="entry name" value="ATPase domain of HSP90 chaperone/DNA topoisomerase II/histidine kinase"/>
    <property type="match status" value="1"/>
</dbReference>
<dbReference type="Pfam" id="PF02518">
    <property type="entry name" value="HATPase_c"/>
    <property type="match status" value="1"/>
</dbReference>
<dbReference type="GO" id="GO:0016301">
    <property type="term" value="F:kinase activity"/>
    <property type="evidence" value="ECO:0007669"/>
    <property type="project" value="UniProtKB-KW"/>
</dbReference>
<dbReference type="PANTHER" id="PTHR43047">
    <property type="entry name" value="TWO-COMPONENT HISTIDINE PROTEIN KINASE"/>
    <property type="match status" value="1"/>
</dbReference>
<dbReference type="PROSITE" id="PS50110">
    <property type="entry name" value="RESPONSE_REGULATORY"/>
    <property type="match status" value="1"/>
</dbReference>
<feature type="transmembrane region" description="Helical" evidence="7">
    <location>
        <begin position="142"/>
        <end position="159"/>
    </location>
</feature>
<dbReference type="CDD" id="cd16922">
    <property type="entry name" value="HATPase_EvgS-ArcB-TorS-like"/>
    <property type="match status" value="1"/>
</dbReference>
<dbReference type="CDD" id="cd00156">
    <property type="entry name" value="REC"/>
    <property type="match status" value="1"/>
</dbReference>
<dbReference type="PRINTS" id="PR00344">
    <property type="entry name" value="BCTRLSENSOR"/>
</dbReference>
<evidence type="ECO:0000256" key="5">
    <source>
        <dbReference type="ARBA" id="ARBA00022777"/>
    </source>
</evidence>
<feature type="transmembrane region" description="Helical" evidence="7">
    <location>
        <begin position="53"/>
        <end position="69"/>
    </location>
</feature>
<name>A0ABR9RXZ8_9BURK</name>
<organism evidence="10 11">
    <name type="scientific">Ramlibacter pallidus</name>
    <dbReference type="NCBI Taxonomy" id="2780087"/>
    <lineage>
        <taxon>Bacteria</taxon>
        <taxon>Pseudomonadati</taxon>
        <taxon>Pseudomonadota</taxon>
        <taxon>Betaproteobacteria</taxon>
        <taxon>Burkholderiales</taxon>
        <taxon>Comamonadaceae</taxon>
        <taxon>Ramlibacter</taxon>
    </lineage>
</organism>
<proteinExistence type="predicted"/>
<dbReference type="Pfam" id="PF00072">
    <property type="entry name" value="Response_reg"/>
    <property type="match status" value="1"/>
</dbReference>
<feature type="transmembrane region" description="Helical" evidence="7">
    <location>
        <begin position="165"/>
        <end position="187"/>
    </location>
</feature>
<dbReference type="EC" id="2.7.13.3" evidence="2"/>
<evidence type="ECO:0000256" key="3">
    <source>
        <dbReference type="ARBA" id="ARBA00022553"/>
    </source>
</evidence>
<dbReference type="EMBL" id="JADDIV010000001">
    <property type="protein sequence ID" value="MBE7366104.1"/>
    <property type="molecule type" value="Genomic_DNA"/>
</dbReference>
<feature type="domain" description="Histidine kinase" evidence="8">
    <location>
        <begin position="231"/>
        <end position="445"/>
    </location>
</feature>
<dbReference type="SMART" id="SM00448">
    <property type="entry name" value="REC"/>
    <property type="match status" value="1"/>
</dbReference>
<comment type="catalytic activity">
    <reaction evidence="1">
        <text>ATP + protein L-histidine = ADP + protein N-phospho-L-histidine.</text>
        <dbReference type="EC" id="2.7.13.3"/>
    </reaction>
</comment>
<evidence type="ECO:0000256" key="6">
    <source>
        <dbReference type="PROSITE-ProRule" id="PRU00169"/>
    </source>
</evidence>
<evidence type="ECO:0000313" key="11">
    <source>
        <dbReference type="Proteomes" id="UP000806285"/>
    </source>
</evidence>
<keyword evidence="4" id="KW-0808">Transferase</keyword>
<keyword evidence="7" id="KW-0812">Transmembrane</keyword>
<evidence type="ECO:0000259" key="8">
    <source>
        <dbReference type="PROSITE" id="PS50109"/>
    </source>
</evidence>